<feature type="compositionally biased region" description="Basic and acidic residues" evidence="4">
    <location>
        <begin position="7"/>
        <end position="35"/>
    </location>
</feature>
<feature type="domain" description="Protein kinase" evidence="5">
    <location>
        <begin position="76"/>
        <end position="388"/>
    </location>
</feature>
<dbReference type="eggNOG" id="KOG4177">
    <property type="taxonomic scope" value="Eukaryota"/>
</dbReference>
<dbReference type="GO" id="GO:0005737">
    <property type="term" value="C:cytoplasm"/>
    <property type="evidence" value="ECO:0007669"/>
    <property type="project" value="TreeGrafter"/>
</dbReference>
<dbReference type="PANTHER" id="PTHR24198">
    <property type="entry name" value="ANKYRIN REPEAT AND PROTEIN KINASE DOMAIN-CONTAINING PROTEIN"/>
    <property type="match status" value="1"/>
</dbReference>
<dbReference type="PANTHER" id="PTHR24198:SF165">
    <property type="entry name" value="ANKYRIN REPEAT-CONTAINING PROTEIN-RELATED"/>
    <property type="match status" value="1"/>
</dbReference>
<dbReference type="PROSITE" id="PS50011">
    <property type="entry name" value="PROTEIN_KINASE_DOM"/>
    <property type="match status" value="1"/>
</dbReference>
<dbReference type="InterPro" id="IPR002110">
    <property type="entry name" value="Ankyrin_rpt"/>
</dbReference>
<dbReference type="eggNOG" id="KOG0192">
    <property type="taxonomic scope" value="Eukaryota"/>
</dbReference>
<dbReference type="SUPFAM" id="SSF48403">
    <property type="entry name" value="Ankyrin repeat"/>
    <property type="match status" value="2"/>
</dbReference>
<dbReference type="GO" id="GO:0004672">
    <property type="term" value="F:protein kinase activity"/>
    <property type="evidence" value="ECO:0007669"/>
    <property type="project" value="InterPro"/>
</dbReference>
<dbReference type="Gene3D" id="1.25.40.20">
    <property type="entry name" value="Ankyrin repeat-containing domain"/>
    <property type="match status" value="2"/>
</dbReference>
<dbReference type="HOGENOM" id="CLU_271156_0_0_1"/>
<evidence type="ECO:0000256" key="4">
    <source>
        <dbReference type="SAM" id="MobiDB-lite"/>
    </source>
</evidence>
<dbReference type="SUPFAM" id="SSF56112">
    <property type="entry name" value="Protein kinase-like (PK-like)"/>
    <property type="match status" value="1"/>
</dbReference>
<feature type="repeat" description="ANK" evidence="3">
    <location>
        <begin position="651"/>
        <end position="683"/>
    </location>
</feature>
<dbReference type="Gene3D" id="1.10.510.10">
    <property type="entry name" value="Transferase(Phosphotransferase) domain 1"/>
    <property type="match status" value="1"/>
</dbReference>
<reference evidence="6 7" key="1">
    <citation type="journal article" date="2012" name="PLoS Pathog.">
        <title>Comparative pathogenomics reveals horizontally acquired novel virulence genes in fungi infecting cereal hosts.</title>
        <authorList>
            <person name="Gardiner D.M."/>
            <person name="McDonald M.C."/>
            <person name="Covarelli L."/>
            <person name="Solomon P.S."/>
            <person name="Rusu A.G."/>
            <person name="Marshall M."/>
            <person name="Kazan K."/>
            <person name="Chakraborty S."/>
            <person name="McDonald B.A."/>
            <person name="Manners J.M."/>
        </authorList>
    </citation>
    <scope>NUCLEOTIDE SEQUENCE [LARGE SCALE GENOMIC DNA]</scope>
    <source>
        <strain evidence="6 7">CS3096</strain>
    </source>
</reference>
<evidence type="ECO:0000313" key="7">
    <source>
        <dbReference type="Proteomes" id="UP000007978"/>
    </source>
</evidence>
<dbReference type="GeneID" id="20368608"/>
<dbReference type="SMART" id="SM00248">
    <property type="entry name" value="ANK"/>
    <property type="match status" value="9"/>
</dbReference>
<evidence type="ECO:0000256" key="2">
    <source>
        <dbReference type="ARBA" id="ARBA00023043"/>
    </source>
</evidence>
<feature type="compositionally biased region" description="Low complexity" evidence="4">
    <location>
        <begin position="389"/>
        <end position="399"/>
    </location>
</feature>
<dbReference type="PROSITE" id="PS50297">
    <property type="entry name" value="ANK_REP_REGION"/>
    <property type="match status" value="4"/>
</dbReference>
<feature type="region of interest" description="Disordered" evidence="4">
    <location>
        <begin position="389"/>
        <end position="409"/>
    </location>
</feature>
<dbReference type="InterPro" id="IPR000719">
    <property type="entry name" value="Prot_kinase_dom"/>
</dbReference>
<dbReference type="AlphaFoldDB" id="K3V942"/>
<dbReference type="Pfam" id="PF12796">
    <property type="entry name" value="Ank_2"/>
    <property type="match status" value="2"/>
</dbReference>
<dbReference type="RefSeq" id="XP_009261383.1">
    <property type="nucleotide sequence ID" value="XM_009263108.1"/>
</dbReference>
<gene>
    <name evidence="6" type="ORF">FPSE_09991</name>
</gene>
<dbReference type="Pfam" id="PF00023">
    <property type="entry name" value="Ank"/>
    <property type="match status" value="1"/>
</dbReference>
<dbReference type="Pfam" id="PF00069">
    <property type="entry name" value="Pkinase"/>
    <property type="match status" value="1"/>
</dbReference>
<feature type="repeat" description="ANK" evidence="3">
    <location>
        <begin position="737"/>
        <end position="766"/>
    </location>
</feature>
<accession>K3V942</accession>
<dbReference type="InterPro" id="IPR036770">
    <property type="entry name" value="Ankyrin_rpt-contain_sf"/>
</dbReference>
<evidence type="ECO:0000259" key="5">
    <source>
        <dbReference type="PROSITE" id="PS50011"/>
    </source>
</evidence>
<feature type="repeat" description="ANK" evidence="3">
    <location>
        <begin position="911"/>
        <end position="943"/>
    </location>
</feature>
<keyword evidence="1" id="KW-0677">Repeat</keyword>
<dbReference type="Proteomes" id="UP000007978">
    <property type="component" value="Chromosome 2"/>
</dbReference>
<keyword evidence="7" id="KW-1185">Reference proteome</keyword>
<feature type="repeat" description="ANK" evidence="3">
    <location>
        <begin position="982"/>
        <end position="1009"/>
    </location>
</feature>
<dbReference type="GO" id="GO:0005524">
    <property type="term" value="F:ATP binding"/>
    <property type="evidence" value="ECO:0007669"/>
    <property type="project" value="InterPro"/>
</dbReference>
<protein>
    <recommendedName>
        <fullName evidence="5">Protein kinase domain-containing protein</fullName>
    </recommendedName>
</protein>
<proteinExistence type="predicted"/>
<dbReference type="OrthoDB" id="4062651at2759"/>
<name>K3V942_FUSPC</name>
<dbReference type="InterPro" id="IPR011009">
    <property type="entry name" value="Kinase-like_dom_sf"/>
</dbReference>
<comment type="caution">
    <text evidence="6">The sequence shown here is derived from an EMBL/GenBank/DDBJ whole genome shotgun (WGS) entry which is preliminary data.</text>
</comment>
<dbReference type="EMBL" id="AFNW01000324">
    <property type="protein sequence ID" value="EKJ69834.1"/>
    <property type="molecule type" value="Genomic_DNA"/>
</dbReference>
<feature type="region of interest" description="Disordered" evidence="4">
    <location>
        <begin position="1"/>
        <end position="35"/>
    </location>
</feature>
<evidence type="ECO:0000256" key="1">
    <source>
        <dbReference type="ARBA" id="ARBA00022737"/>
    </source>
</evidence>
<sequence>MAGIQDNEIRGKLEDPIIRPSEDKAPKSPPTRDIDIDHSPDFVSLLSLLDQYFNNEYFPADGKTPRILASQYPALAMQGASLGHGRTYSVWRLPYKGSLYAVKRPRLSERSYNGALKLMLNELRVLTLPPLVSHPNIVGLVGVGWEYQPYFEANGASLPYLIVEYCEYGTLAELLARVDDLDLQVKQRLILDVSCGLSALHQVGIAHCDVRCENVLIAPHPQRRYVAKITDFGSATTDVGDLNDLDEAGAPPVSFPCCAPEAYDFVETCHLKLLDIYSFGIVALSTLLGVYNPFEKCFSALKTSSWEVSFDQDLTSYLMDDTVDIRERVLHVKKNSFTETVMLWVVRREIVAEGLHHDLLDKFIEATLNIDPQARDMATATELIQRLLSSDSPSSSIPPEEGKKSTSMAGETGKLYEKHVWQPHFLQMNTRFQSFPLVARKKFMLDLEERFHKFSSPVYLIMLAHYSLHGVGSGSALPQSSGLDFLGQEAAIFDDEENDPSLWFTVSRYFHALGSPLPEISPDAEILHLSLAANSGSVVAMEVLRRRSPQTYWDIKNSISWELRGLNKVFPRIACNIEPIQEFYDNVSWSDCDCDQKVELLKNLQKAWEDTDLFQQTKETMLHATAAHGCLDIVADLIKYELFQVEVRNVDGQTPLLQACLAGRYDMVQLLVDKGADMTIRDARNENCLHYTSSFPHAYVAKFVELALSKGVGVNDMCSSNPLAVQQSAERTYCPGTPLHRAIYANSLAAVSALLRHGADPNLGAPEWDRADIKPIAWIGASTIRSAITPLQLAAKLAYSDILDSMLEAAPTAATMHDADGGTLLCAVDEDAAYGYYLHGKKYPEAVASTVSVLKNRGAELSKALKTQVSHVSSIAFACYANRVDLLKALVVSSPKTELDVATKFSISPPRRMKPLHHALKHGNEKLVQAILDAGASCKEVEVDNDFEGTIFMALCVGMPNGVSLAALLADNGAAIDIGSPANLTPLFAAVIASQFELADFLISRGADICRRIDHCNLLWWMLERLDEPGERQLTYAMDRMGSGWDTFLTNNEVKSSVFMDVAYRTSKASNTIRWLMKYFLAKFANPAFRDYHTPQSLNALDIAISLSNFDACEVLVAAGALQDEKDWERTLQYAGECVFAPIPDTVKEAGMSAIRRLKDDRLMIVEILQSRGKLKREVFLGFYIDGKLLTPGLKLA</sequence>
<evidence type="ECO:0000313" key="6">
    <source>
        <dbReference type="EMBL" id="EKJ69834.1"/>
    </source>
</evidence>
<evidence type="ECO:0000256" key="3">
    <source>
        <dbReference type="PROSITE-ProRule" id="PRU00023"/>
    </source>
</evidence>
<dbReference type="PROSITE" id="PS50088">
    <property type="entry name" value="ANK_REPEAT"/>
    <property type="match status" value="4"/>
</dbReference>
<dbReference type="KEGG" id="fpu:FPSE_09991"/>
<organism evidence="6 7">
    <name type="scientific">Fusarium pseudograminearum (strain CS3096)</name>
    <name type="common">Wheat and barley crown-rot fungus</name>
    <dbReference type="NCBI Taxonomy" id="1028729"/>
    <lineage>
        <taxon>Eukaryota</taxon>
        <taxon>Fungi</taxon>
        <taxon>Dikarya</taxon>
        <taxon>Ascomycota</taxon>
        <taxon>Pezizomycotina</taxon>
        <taxon>Sordariomycetes</taxon>
        <taxon>Hypocreomycetidae</taxon>
        <taxon>Hypocreales</taxon>
        <taxon>Nectriaceae</taxon>
        <taxon>Fusarium</taxon>
    </lineage>
</organism>
<dbReference type="CDD" id="cd00180">
    <property type="entry name" value="PKc"/>
    <property type="match status" value="1"/>
</dbReference>
<keyword evidence="2 3" id="KW-0040">ANK repeat</keyword>